<dbReference type="AlphaFoldDB" id="A0A060ZZP6"/>
<sequence>MTRSKQVLTACALAVGVLGGVMNPALANNHGTMAPADNHATAMAKERKTGGVHIQRTIAKKAKNVRGKPPRKAVCISVHRPGGSPTYGKACFQPHGDRFWIKDKRSDGFHIKTLAMPRGNTQTWYECKDLKGKRAGWTRCGFSKSMKENTGIVFWVLAMKGDKTMGQSRQAPARS</sequence>
<dbReference type="RefSeq" id="WP_209468914.1">
    <property type="nucleotide sequence ID" value="NZ_BAABDR010000022.1"/>
</dbReference>
<reference evidence="2" key="1">
    <citation type="submission" date="2014-05" db="EMBL/GenBank/DDBJ databases">
        <authorList>
            <person name="Horn Fabian"/>
        </authorList>
    </citation>
    <scope>NUCLEOTIDE SEQUENCE</scope>
</reference>
<evidence type="ECO:0000313" key="2">
    <source>
        <dbReference type="EMBL" id="CDR08619.1"/>
    </source>
</evidence>
<dbReference type="EMBL" id="LK022848">
    <property type="protein sequence ID" value="CDR08619.1"/>
    <property type="molecule type" value="Genomic_DNA"/>
</dbReference>
<dbReference type="EMBL" id="JAGGLR010000019">
    <property type="protein sequence ID" value="MBP2065288.1"/>
    <property type="molecule type" value="Genomic_DNA"/>
</dbReference>
<reference evidence="3 4" key="2">
    <citation type="submission" date="2021-03" db="EMBL/GenBank/DDBJ databases">
        <title>Genomic Encyclopedia of Type Strains, Phase IV (KMG-IV): sequencing the most valuable type-strain genomes for metagenomic binning, comparative biology and taxonomic classification.</title>
        <authorList>
            <person name="Goeker M."/>
        </authorList>
    </citation>
    <scope>NUCLEOTIDE SEQUENCE [LARGE SCALE GENOMIC DNA]</scope>
    <source>
        <strain evidence="3 4">DSM 41954</strain>
    </source>
</reference>
<feature type="chain" id="PRO_5001597503" description="Secreted protein" evidence="1">
    <location>
        <begin position="28"/>
        <end position="175"/>
    </location>
</feature>
<evidence type="ECO:0000256" key="1">
    <source>
        <dbReference type="SAM" id="SignalP"/>
    </source>
</evidence>
<dbReference type="HOGENOM" id="CLU_1531713_0_0_11"/>
<name>A0A060ZZP6_9ACTN</name>
<accession>A0A060ZZP6</accession>
<organism evidence="2">
    <name type="scientific">Streptomyces iranensis</name>
    <dbReference type="NCBI Taxonomy" id="576784"/>
    <lineage>
        <taxon>Bacteria</taxon>
        <taxon>Bacillati</taxon>
        <taxon>Actinomycetota</taxon>
        <taxon>Actinomycetes</taxon>
        <taxon>Kitasatosporales</taxon>
        <taxon>Streptomycetaceae</taxon>
        <taxon>Streptomyces</taxon>
        <taxon>Streptomyces violaceusniger group</taxon>
    </lineage>
</organism>
<dbReference type="Proteomes" id="UP000756710">
    <property type="component" value="Unassembled WGS sequence"/>
</dbReference>
<keyword evidence="1" id="KW-0732">Signal</keyword>
<protein>
    <recommendedName>
        <fullName evidence="5">Secreted protein</fullName>
    </recommendedName>
</protein>
<evidence type="ECO:0008006" key="5">
    <source>
        <dbReference type="Google" id="ProtNLM"/>
    </source>
</evidence>
<evidence type="ECO:0000313" key="3">
    <source>
        <dbReference type="EMBL" id="MBP2065288.1"/>
    </source>
</evidence>
<keyword evidence="4" id="KW-1185">Reference proteome</keyword>
<feature type="signal peptide" evidence="1">
    <location>
        <begin position="1"/>
        <end position="27"/>
    </location>
</feature>
<proteinExistence type="predicted"/>
<gene>
    <name evidence="3" type="ORF">J2Z30_006325</name>
    <name evidence="2" type="ORF">SIRAN5271</name>
</gene>
<evidence type="ECO:0000313" key="4">
    <source>
        <dbReference type="Proteomes" id="UP000756710"/>
    </source>
</evidence>